<keyword evidence="4 6" id="KW-0472">Membrane</keyword>
<dbReference type="PANTHER" id="PTHR23502">
    <property type="entry name" value="MAJOR FACILITATOR SUPERFAMILY"/>
    <property type="match status" value="1"/>
</dbReference>
<feature type="region of interest" description="Disordered" evidence="5">
    <location>
        <begin position="278"/>
        <end position="330"/>
    </location>
</feature>
<proteinExistence type="predicted"/>
<feature type="transmembrane region" description="Helical" evidence="6">
    <location>
        <begin position="178"/>
        <end position="198"/>
    </location>
</feature>
<evidence type="ECO:0000256" key="2">
    <source>
        <dbReference type="ARBA" id="ARBA00022692"/>
    </source>
</evidence>
<feature type="transmembrane region" description="Helical" evidence="6">
    <location>
        <begin position="81"/>
        <end position="100"/>
    </location>
</feature>
<feature type="transmembrane region" description="Helical" evidence="6">
    <location>
        <begin position="483"/>
        <end position="509"/>
    </location>
</feature>
<feature type="compositionally biased region" description="Polar residues" evidence="5">
    <location>
        <begin position="284"/>
        <end position="293"/>
    </location>
</feature>
<keyword evidence="2 6" id="KW-0812">Transmembrane</keyword>
<protein>
    <submittedName>
        <fullName evidence="8">MFS general substrate transporter</fullName>
    </submittedName>
</protein>
<feature type="compositionally biased region" description="Polar residues" evidence="5">
    <location>
        <begin position="307"/>
        <end position="317"/>
    </location>
</feature>
<feature type="transmembrane region" description="Helical" evidence="6">
    <location>
        <begin position="147"/>
        <end position="166"/>
    </location>
</feature>
<dbReference type="Gene3D" id="1.20.1720.10">
    <property type="entry name" value="Multidrug resistance protein D"/>
    <property type="match status" value="1"/>
</dbReference>
<dbReference type="Proteomes" id="UP000813824">
    <property type="component" value="Unassembled WGS sequence"/>
</dbReference>
<feature type="transmembrane region" description="Helical" evidence="6">
    <location>
        <begin position="238"/>
        <end position="255"/>
    </location>
</feature>
<feature type="domain" description="Major facilitator superfamily (MFS) profile" evidence="7">
    <location>
        <begin position="82"/>
        <end position="574"/>
    </location>
</feature>
<dbReference type="Gene3D" id="1.20.1250.20">
    <property type="entry name" value="MFS general substrate transporter like domains"/>
    <property type="match status" value="1"/>
</dbReference>
<dbReference type="InterPro" id="IPR020846">
    <property type="entry name" value="MFS_dom"/>
</dbReference>
<evidence type="ECO:0000313" key="9">
    <source>
        <dbReference type="Proteomes" id="UP000813824"/>
    </source>
</evidence>
<organism evidence="8 9">
    <name type="scientific">Cristinia sonorae</name>
    <dbReference type="NCBI Taxonomy" id="1940300"/>
    <lineage>
        <taxon>Eukaryota</taxon>
        <taxon>Fungi</taxon>
        <taxon>Dikarya</taxon>
        <taxon>Basidiomycota</taxon>
        <taxon>Agaricomycotina</taxon>
        <taxon>Agaricomycetes</taxon>
        <taxon>Agaricomycetidae</taxon>
        <taxon>Agaricales</taxon>
        <taxon>Pleurotineae</taxon>
        <taxon>Stephanosporaceae</taxon>
        <taxon>Cristinia</taxon>
    </lineage>
</organism>
<evidence type="ECO:0000313" key="8">
    <source>
        <dbReference type="EMBL" id="KAH8077264.1"/>
    </source>
</evidence>
<feature type="transmembrane region" description="Helical" evidence="6">
    <location>
        <begin position="521"/>
        <end position="540"/>
    </location>
</feature>
<evidence type="ECO:0000256" key="3">
    <source>
        <dbReference type="ARBA" id="ARBA00022989"/>
    </source>
</evidence>
<accession>A0A8K0XJU2</accession>
<evidence type="ECO:0000256" key="6">
    <source>
        <dbReference type="SAM" id="Phobius"/>
    </source>
</evidence>
<feature type="transmembrane region" description="Helical" evidence="6">
    <location>
        <begin position="416"/>
        <end position="436"/>
    </location>
</feature>
<dbReference type="InterPro" id="IPR011701">
    <property type="entry name" value="MFS"/>
</dbReference>
<gene>
    <name evidence="8" type="ORF">BXZ70DRAFT_962918</name>
</gene>
<dbReference type="InterPro" id="IPR036259">
    <property type="entry name" value="MFS_trans_sf"/>
</dbReference>
<evidence type="ECO:0000256" key="4">
    <source>
        <dbReference type="ARBA" id="ARBA00023136"/>
    </source>
</evidence>
<dbReference type="SUPFAM" id="SSF103473">
    <property type="entry name" value="MFS general substrate transporter"/>
    <property type="match status" value="1"/>
</dbReference>
<dbReference type="GO" id="GO:0022857">
    <property type="term" value="F:transmembrane transporter activity"/>
    <property type="evidence" value="ECO:0007669"/>
    <property type="project" value="InterPro"/>
</dbReference>
<comment type="caution">
    <text evidence="8">The sequence shown here is derived from an EMBL/GenBank/DDBJ whole genome shotgun (WGS) entry which is preliminary data.</text>
</comment>
<keyword evidence="3 6" id="KW-1133">Transmembrane helix</keyword>
<dbReference type="EMBL" id="JAEVFJ010000065">
    <property type="protein sequence ID" value="KAH8077264.1"/>
    <property type="molecule type" value="Genomic_DNA"/>
</dbReference>
<dbReference type="PROSITE" id="PS50850">
    <property type="entry name" value="MFS"/>
    <property type="match status" value="1"/>
</dbReference>
<dbReference type="PANTHER" id="PTHR23502:SF5">
    <property type="entry name" value="QUINIDINE RESISTANCE PROTEIN 3"/>
    <property type="match status" value="1"/>
</dbReference>
<name>A0A8K0XJU2_9AGAR</name>
<evidence type="ECO:0000259" key="7">
    <source>
        <dbReference type="PROSITE" id="PS50850"/>
    </source>
</evidence>
<comment type="subcellular location">
    <subcellularLocation>
        <location evidence="1">Membrane</location>
        <topology evidence="1">Multi-pass membrane protein</topology>
    </subcellularLocation>
</comment>
<feature type="transmembrane region" description="Helical" evidence="6">
    <location>
        <begin position="6"/>
        <end position="27"/>
    </location>
</feature>
<feature type="transmembrane region" description="Helical" evidence="6">
    <location>
        <begin position="210"/>
        <end position="232"/>
    </location>
</feature>
<feature type="transmembrane region" description="Helical" evidence="6">
    <location>
        <begin position="552"/>
        <end position="571"/>
    </location>
</feature>
<evidence type="ECO:0000256" key="1">
    <source>
        <dbReference type="ARBA" id="ARBA00004141"/>
    </source>
</evidence>
<feature type="compositionally biased region" description="Basic and acidic residues" evidence="5">
    <location>
        <begin position="321"/>
        <end position="330"/>
    </location>
</feature>
<dbReference type="GO" id="GO:0005886">
    <property type="term" value="C:plasma membrane"/>
    <property type="evidence" value="ECO:0007669"/>
    <property type="project" value="TreeGrafter"/>
</dbReference>
<evidence type="ECO:0000256" key="5">
    <source>
        <dbReference type="SAM" id="MobiDB-lite"/>
    </source>
</evidence>
<reference evidence="8" key="1">
    <citation type="journal article" date="2021" name="New Phytol.">
        <title>Evolutionary innovations through gain and loss of genes in the ectomycorrhizal Boletales.</title>
        <authorList>
            <person name="Wu G."/>
            <person name="Miyauchi S."/>
            <person name="Morin E."/>
            <person name="Kuo A."/>
            <person name="Drula E."/>
            <person name="Varga T."/>
            <person name="Kohler A."/>
            <person name="Feng B."/>
            <person name="Cao Y."/>
            <person name="Lipzen A."/>
            <person name="Daum C."/>
            <person name="Hundley H."/>
            <person name="Pangilinan J."/>
            <person name="Johnson J."/>
            <person name="Barry K."/>
            <person name="LaButti K."/>
            <person name="Ng V."/>
            <person name="Ahrendt S."/>
            <person name="Min B."/>
            <person name="Choi I.G."/>
            <person name="Park H."/>
            <person name="Plett J.M."/>
            <person name="Magnuson J."/>
            <person name="Spatafora J.W."/>
            <person name="Nagy L.G."/>
            <person name="Henrissat B."/>
            <person name="Grigoriev I.V."/>
            <person name="Yang Z.L."/>
            <person name="Xu J."/>
            <person name="Martin F.M."/>
        </authorList>
    </citation>
    <scope>NUCLEOTIDE SEQUENCE</scope>
    <source>
        <strain evidence="8">KKN 215</strain>
    </source>
</reference>
<feature type="transmembrane region" description="Helical" evidence="6">
    <location>
        <begin position="457"/>
        <end position="477"/>
    </location>
</feature>
<dbReference type="OrthoDB" id="2585655at2759"/>
<keyword evidence="9" id="KW-1185">Reference proteome</keyword>
<feature type="transmembrane region" description="Helical" evidence="6">
    <location>
        <begin position="120"/>
        <end position="140"/>
    </location>
</feature>
<dbReference type="AlphaFoldDB" id="A0A8K0XJU2"/>
<sequence>MYFHAYSTAIFDFSPTFSIIFFLGLLLRTMAQVQDIHKPDVQLVNNGTSPQPLTSHDVHVDIEHVDVTDDPRKWSTTRKRVILFAISAAAMITGLGGNLYNPAISEIEADLHASSRQISWSLSLFILFQGCVPILWSALSEVYGRKVVYLLSLTLCTVGCIVAATAKSIGVLIGVRCLQAAGSSAVLSIGAATLADLFDPHERGAIMGIYYCAPLLGPALGPIIGGILTQAFNWRATFWFLTIFTGICLFAFMLFKDTFRRERSLTYQRIARHLRQRAIEHSQRASQTSTLTGDTGVGTEDKEKGKTVSQRASSSSPPLDEDSKEHTHARKDLESQAPPLHQHHHHHHPIPPLNEIKVSLKDVNPIQPMFLVLRRLNNVVTLIASGLYFSFSYSIAYTSARTLSDNYHYDALKVGLVLLSFGVGNLFGSILGGRWSDYVQKKLREKNGGERYAEMRLKSTILAMFILPPSVLGYAWVCNQHVHVAAICVTLFLAGFSSIWIYSSTLAYIVDANVGRSSSAVACNSCFRGTFAFVAAEVAVPLQDSIGDGGMYSLWAGLTLVAEVLLLLVLWKGKSWRERAEENESQ</sequence>
<dbReference type="Pfam" id="PF07690">
    <property type="entry name" value="MFS_1"/>
    <property type="match status" value="1"/>
</dbReference>
<feature type="transmembrane region" description="Helical" evidence="6">
    <location>
        <begin position="376"/>
        <end position="396"/>
    </location>
</feature>